<proteinExistence type="predicted"/>
<dbReference type="Proteomes" id="UP000381378">
    <property type="component" value="Unassembled WGS sequence"/>
</dbReference>
<gene>
    <name evidence="2" type="ORF">PS928_06663</name>
</gene>
<evidence type="ECO:0000313" key="3">
    <source>
        <dbReference type="Proteomes" id="UP000381378"/>
    </source>
</evidence>
<name>A0A5E7VV89_PSEFL</name>
<dbReference type="OrthoDB" id="6878614at2"/>
<dbReference type="Pfam" id="PF13503">
    <property type="entry name" value="DUF4123"/>
    <property type="match status" value="1"/>
</dbReference>
<reference evidence="2 3" key="1">
    <citation type="submission" date="2019-09" db="EMBL/GenBank/DDBJ databases">
        <authorList>
            <person name="Chandra G."/>
            <person name="Truman W A."/>
        </authorList>
    </citation>
    <scope>NUCLEOTIDE SEQUENCE [LARGE SCALE GENOMIC DNA]</scope>
    <source>
        <strain evidence="2">PS928</strain>
    </source>
</reference>
<protein>
    <recommendedName>
        <fullName evidence="1">DUF4123 domain-containing protein</fullName>
    </recommendedName>
</protein>
<evidence type="ECO:0000259" key="1">
    <source>
        <dbReference type="Pfam" id="PF13503"/>
    </source>
</evidence>
<accession>A0A5E7VV89</accession>
<evidence type="ECO:0000313" key="2">
    <source>
        <dbReference type="EMBL" id="VVQ26500.1"/>
    </source>
</evidence>
<dbReference type="RefSeq" id="WP_150788401.1">
    <property type="nucleotide sequence ID" value="NZ_CABVJF010000050.1"/>
</dbReference>
<dbReference type="EMBL" id="CABVJF010000050">
    <property type="protein sequence ID" value="VVQ26500.1"/>
    <property type="molecule type" value="Genomic_DNA"/>
</dbReference>
<dbReference type="InterPro" id="IPR025391">
    <property type="entry name" value="DUF4123"/>
</dbReference>
<dbReference type="AlphaFoldDB" id="A0A5E7VV89"/>
<feature type="domain" description="DUF4123" evidence="1">
    <location>
        <begin position="5"/>
        <end position="122"/>
    </location>
</feature>
<sequence>MSQAYLLLDRAQIERLPERLFELGGTTFQSLYQTTVYGPLEEVGPVLVPVSPDSPLAHTFFRDWSATCGVWLESEEQEAVVLEHLRSLIHVRVDGGVTVLFRYHDPRIAALWLVQLPACERDRLMGPVRLIRLPELDIHQQTPDQPAAQYADRPWLLLSPEQLEHLSTAQRQRFAQRLIEHGQQYFPDCLQGLDASALQQWASQCQHRAGRHGYGAIDEVLLWARFHAELGPDFPDAPAHVAYRSMLAEPGVSPEQRLDNLNAELTRQQLTDKESCV</sequence>
<organism evidence="2 3">
    <name type="scientific">Pseudomonas fluorescens</name>
    <dbReference type="NCBI Taxonomy" id="294"/>
    <lineage>
        <taxon>Bacteria</taxon>
        <taxon>Pseudomonadati</taxon>
        <taxon>Pseudomonadota</taxon>
        <taxon>Gammaproteobacteria</taxon>
        <taxon>Pseudomonadales</taxon>
        <taxon>Pseudomonadaceae</taxon>
        <taxon>Pseudomonas</taxon>
    </lineage>
</organism>